<sequence>MDRGLRGVKLIIADEHKGLKGAAAKVLDATIQRCRVHFMQNALACAGKKDSPLSQRRSGRPLSKTRCSVERTLGQFSRAILSSLN</sequence>
<dbReference type="OrthoDB" id="165209at2"/>
<evidence type="ECO:0000313" key="6">
    <source>
        <dbReference type="EMBL" id="TDE32969.1"/>
    </source>
</evidence>
<protein>
    <recommendedName>
        <fullName evidence="8">Mutator family transposase</fullName>
    </recommendedName>
</protein>
<keyword evidence="4" id="KW-0238">DNA-binding</keyword>
<dbReference type="AlphaFoldDB" id="A0A4R5EF34"/>
<organism evidence="6 7">
    <name type="scientific">Antarcticimicrobium sediminis</name>
    <dbReference type="NCBI Taxonomy" id="2546227"/>
    <lineage>
        <taxon>Bacteria</taxon>
        <taxon>Pseudomonadati</taxon>
        <taxon>Pseudomonadota</taxon>
        <taxon>Alphaproteobacteria</taxon>
        <taxon>Rhodobacterales</taxon>
        <taxon>Paracoccaceae</taxon>
        <taxon>Antarcticimicrobium</taxon>
    </lineage>
</organism>
<reference evidence="6 7" key="1">
    <citation type="submission" date="2019-03" db="EMBL/GenBank/DDBJ databases">
        <authorList>
            <person name="Zhang S."/>
        </authorList>
    </citation>
    <scope>NUCLEOTIDE SEQUENCE [LARGE SCALE GENOMIC DNA]</scope>
    <source>
        <strain evidence="6 7">S4J41</strain>
    </source>
</reference>
<dbReference type="GO" id="GO:0003677">
    <property type="term" value="F:DNA binding"/>
    <property type="evidence" value="ECO:0007669"/>
    <property type="project" value="UniProtKB-KW"/>
</dbReference>
<evidence type="ECO:0000256" key="2">
    <source>
        <dbReference type="ARBA" id="ARBA00010961"/>
    </source>
</evidence>
<gene>
    <name evidence="6" type="ORF">E1B25_21770</name>
</gene>
<evidence type="ECO:0000256" key="5">
    <source>
        <dbReference type="ARBA" id="ARBA00023172"/>
    </source>
</evidence>
<name>A0A4R5EF34_9RHOB</name>
<dbReference type="Proteomes" id="UP000294662">
    <property type="component" value="Unassembled WGS sequence"/>
</dbReference>
<keyword evidence="5" id="KW-0233">DNA recombination</keyword>
<evidence type="ECO:0000256" key="1">
    <source>
        <dbReference type="ARBA" id="ARBA00002190"/>
    </source>
</evidence>
<evidence type="ECO:0000313" key="7">
    <source>
        <dbReference type="Proteomes" id="UP000294662"/>
    </source>
</evidence>
<comment type="function">
    <text evidence="1">Required for the transposition of the insertion element.</text>
</comment>
<evidence type="ECO:0000256" key="4">
    <source>
        <dbReference type="ARBA" id="ARBA00023125"/>
    </source>
</evidence>
<evidence type="ECO:0000256" key="3">
    <source>
        <dbReference type="ARBA" id="ARBA00022578"/>
    </source>
</evidence>
<evidence type="ECO:0008006" key="8">
    <source>
        <dbReference type="Google" id="ProtNLM"/>
    </source>
</evidence>
<accession>A0A4R5EF34</accession>
<keyword evidence="7" id="KW-1185">Reference proteome</keyword>
<dbReference type="InterPro" id="IPR001207">
    <property type="entry name" value="Transposase_mutator"/>
</dbReference>
<dbReference type="EMBL" id="SMFP01000043">
    <property type="protein sequence ID" value="TDE32969.1"/>
    <property type="molecule type" value="Genomic_DNA"/>
</dbReference>
<dbReference type="GO" id="GO:0006313">
    <property type="term" value="P:DNA transposition"/>
    <property type="evidence" value="ECO:0007669"/>
    <property type="project" value="InterPro"/>
</dbReference>
<proteinExistence type="inferred from homology"/>
<comment type="similarity">
    <text evidence="2">Belongs to the transposase mutator family.</text>
</comment>
<dbReference type="GO" id="GO:0004803">
    <property type="term" value="F:transposase activity"/>
    <property type="evidence" value="ECO:0007669"/>
    <property type="project" value="InterPro"/>
</dbReference>
<keyword evidence="3" id="KW-0815">Transposition</keyword>
<comment type="caution">
    <text evidence="6">The sequence shown here is derived from an EMBL/GenBank/DDBJ whole genome shotgun (WGS) entry which is preliminary data.</text>
</comment>
<dbReference type="Pfam" id="PF00872">
    <property type="entry name" value="Transposase_mut"/>
    <property type="match status" value="1"/>
</dbReference>